<protein>
    <submittedName>
        <fullName evidence="1">Uncharacterized protein</fullName>
    </submittedName>
</protein>
<comment type="caution">
    <text evidence="1">The sequence shown here is derived from an EMBL/GenBank/DDBJ whole genome shotgun (WGS) entry which is preliminary data.</text>
</comment>
<gene>
    <name evidence="1" type="ORF">HMPREF1862_00636</name>
</gene>
<accession>A0AB34WZP9</accession>
<sequence length="50" mass="5755">MLLSLKKSDNIQIAQVSTTLWLVSIRKNDLPGVKLSFSNIIRFLHVRFRG</sequence>
<proteinExistence type="predicted"/>
<evidence type="ECO:0000313" key="2">
    <source>
        <dbReference type="Proteomes" id="UP000070572"/>
    </source>
</evidence>
<reference evidence="1 2" key="1">
    <citation type="submission" date="2016-01" db="EMBL/GenBank/DDBJ databases">
        <authorList>
            <person name="Mitreva M."/>
            <person name="Pepin K.H."/>
            <person name="Mihindukulasuriya K.A."/>
            <person name="Fulton R."/>
            <person name="Fronick C."/>
            <person name="O'Laughlin M."/>
            <person name="Miner T."/>
            <person name="Herter B."/>
            <person name="Rosa B.A."/>
            <person name="Cordes M."/>
            <person name="Tomlinson C."/>
            <person name="Wollam A."/>
            <person name="Palsikar V.B."/>
            <person name="Mardis E.R."/>
            <person name="Wilson R.K."/>
        </authorList>
    </citation>
    <scope>NUCLEOTIDE SEQUENCE [LARGE SCALE GENOMIC DNA]</scope>
    <source>
        <strain evidence="1 2">DNF00696</strain>
    </source>
</reference>
<organism evidence="1 2">
    <name type="scientific">Varibaculum cambriense</name>
    <dbReference type="NCBI Taxonomy" id="184870"/>
    <lineage>
        <taxon>Bacteria</taxon>
        <taxon>Bacillati</taxon>
        <taxon>Actinomycetota</taxon>
        <taxon>Actinomycetes</taxon>
        <taxon>Actinomycetales</taxon>
        <taxon>Actinomycetaceae</taxon>
        <taxon>Varibaculum</taxon>
    </lineage>
</organism>
<name>A0AB34WZP9_9ACTO</name>
<dbReference type="Proteomes" id="UP000070572">
    <property type="component" value="Unassembled WGS sequence"/>
</dbReference>
<dbReference type="EMBL" id="LSDN01000013">
    <property type="protein sequence ID" value="KXB80916.1"/>
    <property type="molecule type" value="Genomic_DNA"/>
</dbReference>
<dbReference type="AlphaFoldDB" id="A0AB34WZP9"/>
<evidence type="ECO:0000313" key="1">
    <source>
        <dbReference type="EMBL" id="KXB80916.1"/>
    </source>
</evidence>